<name>A0A642UGD2_DIURU</name>
<dbReference type="RefSeq" id="XP_034009898.1">
    <property type="nucleotide sequence ID" value="XM_034158238.1"/>
</dbReference>
<dbReference type="SUPFAM" id="SSF57667">
    <property type="entry name" value="beta-beta-alpha zinc fingers"/>
    <property type="match status" value="1"/>
</dbReference>
<feature type="region of interest" description="Disordered" evidence="5">
    <location>
        <begin position="99"/>
        <end position="139"/>
    </location>
</feature>
<comment type="caution">
    <text evidence="7">The sequence shown here is derived from an EMBL/GenBank/DDBJ whole genome shotgun (WGS) entry which is preliminary data.</text>
</comment>
<dbReference type="GO" id="GO:0005681">
    <property type="term" value="C:spliceosomal complex"/>
    <property type="evidence" value="ECO:0007669"/>
    <property type="project" value="InterPro"/>
</dbReference>
<sequence length="154" mass="17490">MSDKTRSQLIASTVGSVKRYTLINPVDATTKRFGFRCPVCDLTYQDNLKLLDHFNSYQHKAKAGITTAASTEGEVEPGVPRASFATVVETMEQLIAERVNSRDPKYEERERQRRQVINEQRKQRRKLKRTHGDTEASAEVEAALGFGSFGKRRK</sequence>
<keyword evidence="8" id="KW-1185">Reference proteome</keyword>
<evidence type="ECO:0000313" key="8">
    <source>
        <dbReference type="Proteomes" id="UP000449547"/>
    </source>
</evidence>
<dbReference type="OrthoDB" id="30343at2759"/>
<dbReference type="PANTHER" id="PTHR45986">
    <property type="entry name" value="ZINC FINGER MATRIN-TYPE PROTEIN 2"/>
    <property type="match status" value="1"/>
</dbReference>
<organism evidence="7 8">
    <name type="scientific">Diutina rugosa</name>
    <name type="common">Yeast</name>
    <name type="synonym">Candida rugosa</name>
    <dbReference type="NCBI Taxonomy" id="5481"/>
    <lineage>
        <taxon>Eukaryota</taxon>
        <taxon>Fungi</taxon>
        <taxon>Dikarya</taxon>
        <taxon>Ascomycota</taxon>
        <taxon>Saccharomycotina</taxon>
        <taxon>Pichiomycetes</taxon>
        <taxon>Debaryomycetaceae</taxon>
        <taxon>Diutina</taxon>
    </lineage>
</organism>
<dbReference type="GO" id="GO:0008270">
    <property type="term" value="F:zinc ion binding"/>
    <property type="evidence" value="ECO:0007669"/>
    <property type="project" value="UniProtKB-KW"/>
</dbReference>
<proteinExistence type="predicted"/>
<dbReference type="InterPro" id="IPR040107">
    <property type="entry name" value="Snu23"/>
</dbReference>
<evidence type="ECO:0000256" key="5">
    <source>
        <dbReference type="SAM" id="MobiDB-lite"/>
    </source>
</evidence>
<dbReference type="OMA" id="HKIHQIK"/>
<feature type="domain" description="C2H2-type" evidence="6">
    <location>
        <begin position="37"/>
        <end position="59"/>
    </location>
</feature>
<dbReference type="InterPro" id="IPR013087">
    <property type="entry name" value="Znf_C2H2_type"/>
</dbReference>
<dbReference type="PANTHER" id="PTHR45986:SF1">
    <property type="entry name" value="ZINC FINGER MATRIN-TYPE PROTEIN 2"/>
    <property type="match status" value="1"/>
</dbReference>
<evidence type="ECO:0000256" key="1">
    <source>
        <dbReference type="ARBA" id="ARBA00022723"/>
    </source>
</evidence>
<evidence type="ECO:0000259" key="6">
    <source>
        <dbReference type="PROSITE" id="PS00028"/>
    </source>
</evidence>
<dbReference type="VEuPathDB" id="FungiDB:DIURU_005274"/>
<evidence type="ECO:0000313" key="7">
    <source>
        <dbReference type="EMBL" id="KAA8897297.1"/>
    </source>
</evidence>
<dbReference type="GO" id="GO:0046540">
    <property type="term" value="C:U4/U6 x U5 tri-snRNP complex"/>
    <property type="evidence" value="ECO:0007669"/>
    <property type="project" value="TreeGrafter"/>
</dbReference>
<dbReference type="Proteomes" id="UP000449547">
    <property type="component" value="Unassembled WGS sequence"/>
</dbReference>
<dbReference type="AlphaFoldDB" id="A0A642UGD2"/>
<dbReference type="PROSITE" id="PS00028">
    <property type="entry name" value="ZINC_FINGER_C2H2_1"/>
    <property type="match status" value="1"/>
</dbReference>
<keyword evidence="2" id="KW-0863">Zinc-finger</keyword>
<dbReference type="GO" id="GO:0000398">
    <property type="term" value="P:mRNA splicing, via spliceosome"/>
    <property type="evidence" value="ECO:0007669"/>
    <property type="project" value="InterPro"/>
</dbReference>
<dbReference type="InterPro" id="IPR036236">
    <property type="entry name" value="Znf_C2H2_sf"/>
</dbReference>
<reference evidence="7 8" key="1">
    <citation type="submission" date="2019-07" db="EMBL/GenBank/DDBJ databases">
        <title>Genome assembly of two rare yeast pathogens: Diutina rugosa and Trichomonascus ciferrii.</title>
        <authorList>
            <person name="Mixao V."/>
            <person name="Saus E."/>
            <person name="Hansen A."/>
            <person name="Lass-Flor C."/>
            <person name="Gabaldon T."/>
        </authorList>
    </citation>
    <scope>NUCLEOTIDE SEQUENCE [LARGE SCALE GENOMIC DNA]</scope>
    <source>
        <strain evidence="7 8">CBS 613</strain>
    </source>
</reference>
<keyword evidence="1" id="KW-0479">Metal-binding</keyword>
<keyword evidence="4" id="KW-0539">Nucleus</keyword>
<evidence type="ECO:0000256" key="2">
    <source>
        <dbReference type="ARBA" id="ARBA00022771"/>
    </source>
</evidence>
<evidence type="ECO:0000256" key="4">
    <source>
        <dbReference type="ARBA" id="ARBA00023242"/>
    </source>
</evidence>
<dbReference type="EMBL" id="SWFT01000158">
    <property type="protein sequence ID" value="KAA8897297.1"/>
    <property type="molecule type" value="Genomic_DNA"/>
</dbReference>
<dbReference type="GeneID" id="54783925"/>
<evidence type="ECO:0000256" key="3">
    <source>
        <dbReference type="ARBA" id="ARBA00022833"/>
    </source>
</evidence>
<accession>A0A642UGD2</accession>
<feature type="compositionally biased region" description="Basic and acidic residues" evidence="5">
    <location>
        <begin position="99"/>
        <end position="113"/>
    </location>
</feature>
<gene>
    <name evidence="7" type="ORF">DIURU_005274</name>
</gene>
<protein>
    <recommendedName>
        <fullName evidence="6">C2H2-type domain-containing protein</fullName>
    </recommendedName>
</protein>
<keyword evidence="3" id="KW-0862">Zinc</keyword>